<dbReference type="AlphaFoldDB" id="A0AAD4RAS5"/>
<protein>
    <submittedName>
        <fullName evidence="3">SPOC domain-containing protein</fullName>
    </submittedName>
</protein>
<evidence type="ECO:0000256" key="1">
    <source>
        <dbReference type="SAM" id="MobiDB-lite"/>
    </source>
</evidence>
<organism evidence="3 4">
    <name type="scientific">Ditylenchus destructor</name>
    <dbReference type="NCBI Taxonomy" id="166010"/>
    <lineage>
        <taxon>Eukaryota</taxon>
        <taxon>Metazoa</taxon>
        <taxon>Ecdysozoa</taxon>
        <taxon>Nematoda</taxon>
        <taxon>Chromadorea</taxon>
        <taxon>Rhabditida</taxon>
        <taxon>Tylenchina</taxon>
        <taxon>Tylenchomorpha</taxon>
        <taxon>Sphaerularioidea</taxon>
        <taxon>Anguinidae</taxon>
        <taxon>Anguininae</taxon>
        <taxon>Ditylenchus</taxon>
    </lineage>
</organism>
<gene>
    <name evidence="3" type="ORF">DdX_04459</name>
</gene>
<dbReference type="SUPFAM" id="SSF160481">
    <property type="entry name" value="BRK domain-like"/>
    <property type="match status" value="1"/>
</dbReference>
<feature type="compositionally biased region" description="Polar residues" evidence="1">
    <location>
        <begin position="182"/>
        <end position="191"/>
    </location>
</feature>
<dbReference type="InterPro" id="IPR012921">
    <property type="entry name" value="SPOC_C"/>
</dbReference>
<comment type="caution">
    <text evidence="3">The sequence shown here is derived from an EMBL/GenBank/DDBJ whole genome shotgun (WGS) entry which is preliminary data.</text>
</comment>
<sequence length="631" mass="71226">MLTARKPKKRSEPTEDEKLLLKSHGFAECYVRVLEAFTIPRELLTGHNAEANVKPGVLCCVCKKSINRESPNSLAANSKYCSKDCVQEQAKRFTSLLKKEERVKVKDENGELLEKEKRPIIEQLASFLIQHPNFMPVLEDERKKRFDWKKGMENYLKEQNKIIHKPLNTKTHVDKSIVLPRQSDSSETPTSGYIHKPPSTKLQRAKSIVPPRQSDSSGAATNGYTHKPLNTSAQVDKSIVPPRKSDSSVAVTSEYTHKLLNTNLQRAKSIVPPRENNSSGAVTNGYTHRPLNTKLQRAKSVVPPRNINSSGAVTNGYTSKATAQFESTWRQKQPIVKSVSPESGNNGKEKGENAKKKLTVPQKNQMNTIDLLDNILGSGVDTTERHNSHVYSEHCKICVAKHNRVEEPPKQNKHVIGETKPNVIEEPQKENQINTDDEIIEVPSAPPIFDPELEDWINSLQPSMDVVIPEESPSSIFTYNDRIWNGAMAWGKSIKFPCSFIMMSCQLMREFHHDLPTTIRIIGQMDTECVWSTVRKQSLKDRKSIVLLLVESSGGVNDVDQYMQSYERMRQRQVCAVMNTSGLKAIRDGFMFPLEQQTCAALRSIFGHRLPAALNIERKIALICFTSFFDL</sequence>
<proteinExistence type="predicted"/>
<dbReference type="EMBL" id="JAKKPZ010000004">
    <property type="protein sequence ID" value="KAI1722153.1"/>
    <property type="molecule type" value="Genomic_DNA"/>
</dbReference>
<keyword evidence="4" id="KW-1185">Reference proteome</keyword>
<evidence type="ECO:0000313" key="4">
    <source>
        <dbReference type="Proteomes" id="UP001201812"/>
    </source>
</evidence>
<evidence type="ECO:0000259" key="2">
    <source>
        <dbReference type="Pfam" id="PF07744"/>
    </source>
</evidence>
<name>A0AAD4RAS5_9BILA</name>
<reference evidence="3" key="1">
    <citation type="submission" date="2022-01" db="EMBL/GenBank/DDBJ databases">
        <title>Genome Sequence Resource for Two Populations of Ditylenchus destructor, the Migratory Endoparasitic Phytonematode.</title>
        <authorList>
            <person name="Zhang H."/>
            <person name="Lin R."/>
            <person name="Xie B."/>
        </authorList>
    </citation>
    <scope>NUCLEOTIDE SEQUENCE</scope>
    <source>
        <strain evidence="3">BazhouSP</strain>
    </source>
</reference>
<feature type="region of interest" description="Disordered" evidence="1">
    <location>
        <begin position="173"/>
        <end position="250"/>
    </location>
</feature>
<dbReference type="InterPro" id="IPR037259">
    <property type="entry name" value="BRK_sf"/>
</dbReference>
<accession>A0AAD4RAS5</accession>
<feature type="domain" description="Spen paralogue and orthologue SPOC C-terminal" evidence="2">
    <location>
        <begin position="480"/>
        <end position="612"/>
    </location>
</feature>
<feature type="region of interest" description="Disordered" evidence="1">
    <location>
        <begin position="326"/>
        <end position="357"/>
    </location>
</feature>
<feature type="compositionally biased region" description="Polar residues" evidence="1">
    <location>
        <begin position="213"/>
        <end position="235"/>
    </location>
</feature>
<evidence type="ECO:0000313" key="3">
    <source>
        <dbReference type="EMBL" id="KAI1722153.1"/>
    </source>
</evidence>
<dbReference type="Pfam" id="PF07744">
    <property type="entry name" value="SPOC"/>
    <property type="match status" value="1"/>
</dbReference>
<dbReference type="Proteomes" id="UP001201812">
    <property type="component" value="Unassembled WGS sequence"/>
</dbReference>